<evidence type="ECO:0000313" key="1">
    <source>
        <dbReference type="EMBL" id="RBQ04245.1"/>
    </source>
</evidence>
<dbReference type="RefSeq" id="WP_113950371.1">
    <property type="nucleotide sequence ID" value="NZ_QNQU01000017.1"/>
</dbReference>
<reference evidence="1 2" key="1">
    <citation type="submission" date="2018-07" db="EMBL/GenBank/DDBJ databases">
        <title>A draft genome of a endophytic bacteria, a new species of Pedobacter.</title>
        <authorList>
            <person name="Zhang Z.D."/>
            <person name="Chen Z.J."/>
        </authorList>
    </citation>
    <scope>NUCLEOTIDE SEQUENCE [LARGE SCALE GENOMIC DNA]</scope>
    <source>
        <strain evidence="1 2">RS10</strain>
    </source>
</reference>
<accession>A0A366KRI0</accession>
<dbReference type="Proteomes" id="UP000252081">
    <property type="component" value="Unassembled WGS sequence"/>
</dbReference>
<sequence length="71" mass="8331">MQLSLASARRRRRAPSFWRQKEPKPRLAELINANKKDKQLINKTPAENFSLAASKLAWSVEPEKFVRPELW</sequence>
<organism evidence="1 2">
    <name type="scientific">Pedobacter miscanthi</name>
    <dbReference type="NCBI Taxonomy" id="2259170"/>
    <lineage>
        <taxon>Bacteria</taxon>
        <taxon>Pseudomonadati</taxon>
        <taxon>Bacteroidota</taxon>
        <taxon>Sphingobacteriia</taxon>
        <taxon>Sphingobacteriales</taxon>
        <taxon>Sphingobacteriaceae</taxon>
        <taxon>Pedobacter</taxon>
    </lineage>
</organism>
<gene>
    <name evidence="1" type="ORF">DRW42_18770</name>
</gene>
<evidence type="ECO:0000313" key="2">
    <source>
        <dbReference type="Proteomes" id="UP000252081"/>
    </source>
</evidence>
<keyword evidence="2" id="KW-1185">Reference proteome</keyword>
<proteinExistence type="predicted"/>
<dbReference type="OrthoDB" id="773112at2"/>
<protein>
    <submittedName>
        <fullName evidence="1">Uncharacterized protein</fullName>
    </submittedName>
</protein>
<name>A0A366KRI0_9SPHI</name>
<dbReference type="AlphaFoldDB" id="A0A366KRI0"/>
<dbReference type="EMBL" id="QNQU01000017">
    <property type="protein sequence ID" value="RBQ04245.1"/>
    <property type="molecule type" value="Genomic_DNA"/>
</dbReference>
<comment type="caution">
    <text evidence="1">The sequence shown here is derived from an EMBL/GenBank/DDBJ whole genome shotgun (WGS) entry which is preliminary data.</text>
</comment>